<accession>A0A1G8U703</accession>
<protein>
    <recommendedName>
        <fullName evidence="3">Methyltransferase small domain-containing protein</fullName>
    </recommendedName>
</protein>
<evidence type="ECO:0000313" key="1">
    <source>
        <dbReference type="EMBL" id="SDJ49592.1"/>
    </source>
</evidence>
<dbReference type="EMBL" id="FNEK01000018">
    <property type="protein sequence ID" value="SDJ49592.1"/>
    <property type="molecule type" value="Genomic_DNA"/>
</dbReference>
<sequence>MQQQDMIDIRGLRFPEDRRFLTERVRGDMEEAARNEGILRRLQSLAKPTDRALVLGDGFGLLVAALAGHIGLRHVHVVEANTARRNHLRRVCELNGLFRMTFSADLPAPFVPSLLVCDLSGSANETAGLLENALSDGLRGALVRLSDRFDCASTVLPRLLATGLHYYPRQSCADVLCLLRKWN</sequence>
<dbReference type="OrthoDB" id="456767at2"/>
<dbReference type="Proteomes" id="UP000199382">
    <property type="component" value="Unassembled WGS sequence"/>
</dbReference>
<keyword evidence="2" id="KW-1185">Reference proteome</keyword>
<dbReference type="InterPro" id="IPR029063">
    <property type="entry name" value="SAM-dependent_MTases_sf"/>
</dbReference>
<organism evidence="1 2">
    <name type="scientific">Aliiruegeria lutimaris</name>
    <dbReference type="NCBI Taxonomy" id="571298"/>
    <lineage>
        <taxon>Bacteria</taxon>
        <taxon>Pseudomonadati</taxon>
        <taxon>Pseudomonadota</taxon>
        <taxon>Alphaproteobacteria</taxon>
        <taxon>Rhodobacterales</taxon>
        <taxon>Roseobacteraceae</taxon>
        <taxon>Aliiruegeria</taxon>
    </lineage>
</organism>
<dbReference type="SUPFAM" id="SSF53335">
    <property type="entry name" value="S-adenosyl-L-methionine-dependent methyltransferases"/>
    <property type="match status" value="1"/>
</dbReference>
<gene>
    <name evidence="1" type="ORF">SAMN04488026_101872</name>
</gene>
<evidence type="ECO:0000313" key="2">
    <source>
        <dbReference type="Proteomes" id="UP000199382"/>
    </source>
</evidence>
<dbReference type="STRING" id="571298.SAMN04488026_101872"/>
<dbReference type="RefSeq" id="WP_093155156.1">
    <property type="nucleotide sequence ID" value="NZ_FNEK01000018.1"/>
</dbReference>
<evidence type="ECO:0008006" key="3">
    <source>
        <dbReference type="Google" id="ProtNLM"/>
    </source>
</evidence>
<dbReference type="AlphaFoldDB" id="A0A1G8U703"/>
<name>A0A1G8U703_9RHOB</name>
<reference evidence="1 2" key="1">
    <citation type="submission" date="2016-10" db="EMBL/GenBank/DDBJ databases">
        <authorList>
            <person name="de Groot N.N."/>
        </authorList>
    </citation>
    <scope>NUCLEOTIDE SEQUENCE [LARGE SCALE GENOMIC DNA]</scope>
    <source>
        <strain evidence="1 2">DSM 25294</strain>
    </source>
</reference>
<proteinExistence type="predicted"/>